<evidence type="ECO:0000259" key="1">
    <source>
        <dbReference type="Pfam" id="PF25956"/>
    </source>
</evidence>
<dbReference type="Pfam" id="PF25956">
    <property type="entry name" value="DUF7993"/>
    <property type="match status" value="1"/>
</dbReference>
<organism evidence="2 3">
    <name type="scientific">Halovivax asiaticus JCM 14624</name>
    <dbReference type="NCBI Taxonomy" id="1227490"/>
    <lineage>
        <taxon>Archaea</taxon>
        <taxon>Methanobacteriati</taxon>
        <taxon>Methanobacteriota</taxon>
        <taxon>Stenosarchaea group</taxon>
        <taxon>Halobacteria</taxon>
        <taxon>Halobacteriales</taxon>
        <taxon>Natrialbaceae</taxon>
        <taxon>Halovivax</taxon>
    </lineage>
</organism>
<comment type="caution">
    <text evidence="2">The sequence shown here is derived from an EMBL/GenBank/DDBJ whole genome shotgun (WGS) entry which is preliminary data.</text>
</comment>
<dbReference type="OrthoDB" id="242585at2157"/>
<feature type="domain" description="DUF7993" evidence="1">
    <location>
        <begin position="1"/>
        <end position="133"/>
    </location>
</feature>
<proteinExistence type="predicted"/>
<dbReference type="PATRIC" id="fig|1227490.4.peg.2841"/>
<dbReference type="STRING" id="1227490.C479_13998"/>
<evidence type="ECO:0000313" key="2">
    <source>
        <dbReference type="EMBL" id="ELZ08457.1"/>
    </source>
</evidence>
<dbReference type="Proteomes" id="UP000011560">
    <property type="component" value="Unassembled WGS sequence"/>
</dbReference>
<name>M0BDA6_9EURY</name>
<sequence length="137" mass="14441">MVEERVTDGVRIAELLASEVEGRTDGPLGSVRVTDADTDVEPTANGARAYTITREAGDGTNGKEEDTTLVTVNVHDDRIHLAFRVVPDVATDVASGAGLRTRPKATTPPQTLVFVESGGEVKRAVQVLATVCGRIGE</sequence>
<reference evidence="2 3" key="1">
    <citation type="journal article" date="2014" name="PLoS Genet.">
        <title>Phylogenetically driven sequencing of extremely halophilic archaea reveals strategies for static and dynamic osmo-response.</title>
        <authorList>
            <person name="Becker E.A."/>
            <person name="Seitzer P.M."/>
            <person name="Tritt A."/>
            <person name="Larsen D."/>
            <person name="Krusor M."/>
            <person name="Yao A.I."/>
            <person name="Wu D."/>
            <person name="Madern D."/>
            <person name="Eisen J.A."/>
            <person name="Darling A.E."/>
            <person name="Facciotti M.T."/>
        </authorList>
    </citation>
    <scope>NUCLEOTIDE SEQUENCE [LARGE SCALE GENOMIC DNA]</scope>
    <source>
        <strain evidence="2 3">JCM 14624</strain>
    </source>
</reference>
<dbReference type="AlphaFoldDB" id="M0BDA6"/>
<gene>
    <name evidence="2" type="ORF">C479_13998</name>
</gene>
<evidence type="ECO:0000313" key="3">
    <source>
        <dbReference type="Proteomes" id="UP000011560"/>
    </source>
</evidence>
<dbReference type="EMBL" id="AOIQ01000021">
    <property type="protein sequence ID" value="ELZ08457.1"/>
    <property type="molecule type" value="Genomic_DNA"/>
</dbReference>
<dbReference type="InterPro" id="IPR058306">
    <property type="entry name" value="DUF7993"/>
</dbReference>
<keyword evidence="3" id="KW-1185">Reference proteome</keyword>
<accession>M0BDA6</accession>
<protein>
    <recommendedName>
        <fullName evidence="1">DUF7993 domain-containing protein</fullName>
    </recommendedName>
</protein>
<dbReference type="RefSeq" id="WP_007703813.1">
    <property type="nucleotide sequence ID" value="NZ_AOIQ01000021.1"/>
</dbReference>